<evidence type="ECO:0000313" key="4">
    <source>
        <dbReference type="Proteomes" id="UP000597507"/>
    </source>
</evidence>
<dbReference type="Pfam" id="PF04748">
    <property type="entry name" value="Polysacc_deac_2"/>
    <property type="match status" value="1"/>
</dbReference>
<keyword evidence="2" id="KW-0812">Transmembrane</keyword>
<dbReference type="EMBL" id="BMKS01000001">
    <property type="protein sequence ID" value="GGG20310.1"/>
    <property type="molecule type" value="Genomic_DNA"/>
</dbReference>
<gene>
    <name evidence="3" type="ORF">GCM10010964_05650</name>
</gene>
<dbReference type="InterPro" id="IPR011330">
    <property type="entry name" value="Glyco_hydro/deAcase_b/a-brl"/>
</dbReference>
<accession>A0A8J2Z8V2</accession>
<evidence type="ECO:0000256" key="1">
    <source>
        <dbReference type="SAM" id="MobiDB-lite"/>
    </source>
</evidence>
<keyword evidence="4" id="KW-1185">Reference proteome</keyword>
<dbReference type="Proteomes" id="UP000597507">
    <property type="component" value="Unassembled WGS sequence"/>
</dbReference>
<comment type="caution">
    <text evidence="3">The sequence shown here is derived from an EMBL/GenBank/DDBJ whole genome shotgun (WGS) entry which is preliminary data.</text>
</comment>
<organism evidence="3 4">
    <name type="scientific">Caldovatus sediminis</name>
    <dbReference type="NCBI Taxonomy" id="2041189"/>
    <lineage>
        <taxon>Bacteria</taxon>
        <taxon>Pseudomonadati</taxon>
        <taxon>Pseudomonadota</taxon>
        <taxon>Alphaproteobacteria</taxon>
        <taxon>Acetobacterales</taxon>
        <taxon>Roseomonadaceae</taxon>
        <taxon>Caldovatus</taxon>
    </lineage>
</organism>
<dbReference type="SUPFAM" id="SSF88713">
    <property type="entry name" value="Glycoside hydrolase/deacetylase"/>
    <property type="match status" value="1"/>
</dbReference>
<evidence type="ECO:0000313" key="3">
    <source>
        <dbReference type="EMBL" id="GGG20310.1"/>
    </source>
</evidence>
<feature type="transmembrane region" description="Helical" evidence="2">
    <location>
        <begin position="12"/>
        <end position="36"/>
    </location>
</feature>
<dbReference type="CDD" id="cd10936">
    <property type="entry name" value="CE4_DAC2"/>
    <property type="match status" value="1"/>
</dbReference>
<dbReference type="PANTHER" id="PTHR30105:SF2">
    <property type="entry name" value="DIVERGENT POLYSACCHARIDE DEACETYLASE SUPERFAMILY"/>
    <property type="match status" value="1"/>
</dbReference>
<dbReference type="AlphaFoldDB" id="A0A8J2Z8V2"/>
<reference evidence="3 4" key="1">
    <citation type="journal article" date="2014" name="Int. J. Syst. Evol. Microbiol.">
        <title>Complete genome sequence of Corynebacterium casei LMG S-19264T (=DSM 44701T), isolated from a smear-ripened cheese.</title>
        <authorList>
            <consortium name="US DOE Joint Genome Institute (JGI-PGF)"/>
            <person name="Walter F."/>
            <person name="Albersmeier A."/>
            <person name="Kalinowski J."/>
            <person name="Ruckert C."/>
        </authorList>
    </citation>
    <scope>NUCLEOTIDE SEQUENCE [LARGE SCALE GENOMIC DNA]</scope>
    <source>
        <strain evidence="3 4">CGMCC 1.16330</strain>
    </source>
</reference>
<dbReference type="PANTHER" id="PTHR30105">
    <property type="entry name" value="UNCHARACTERIZED YIBQ-RELATED"/>
    <property type="match status" value="1"/>
</dbReference>
<protein>
    <recommendedName>
        <fullName evidence="5">Divergent polysaccharide deacetylase family protein</fullName>
    </recommendedName>
</protein>
<dbReference type="GO" id="GO:0005975">
    <property type="term" value="P:carbohydrate metabolic process"/>
    <property type="evidence" value="ECO:0007669"/>
    <property type="project" value="InterPro"/>
</dbReference>
<proteinExistence type="predicted"/>
<dbReference type="Gene3D" id="3.20.20.370">
    <property type="entry name" value="Glycoside hydrolase/deacetylase"/>
    <property type="match status" value="1"/>
</dbReference>
<sequence>MSAARRRTGPGWRALGVFWGVVALLVLGVTGGLAWLGPPPVVGSAAVGEIAGAAPGAGAGGARAFSPVGGPAPFAEAPQDAAGRDGAGAPLPATREAAGERPRTAPDAGTVSPPGDRAGAGTWPPPAPEPPPLASVAAVSAPAARPMQGAPRPIPPPDPALLEERAGGTRLPRIGPDGRTSFRAYAHAAFDRADTRPRVAVVVAGIGLSASNTEEAIRRLPPAVTLALNPYAQRLGQAAERARERGMETLIAVPMESSGYPLTDPGDRALLTGASLAENLHRLDWVLARGAGYVGVLGGLGPLRGERFAQLAELLGPVQDVLCARGLLYVDARPGAPHPSRAWGRTVDVILDEPATRGEIERRLGELERLARERGSALGLAGDPAPVLVERLAAWAAGLDARGVALAPVTAVIRRPASARCEGEAPPGGGVAPAAARR</sequence>
<dbReference type="InterPro" id="IPR006837">
    <property type="entry name" value="Divergent_DAC"/>
</dbReference>
<name>A0A8J2Z8V2_9PROT</name>
<evidence type="ECO:0000256" key="2">
    <source>
        <dbReference type="SAM" id="Phobius"/>
    </source>
</evidence>
<keyword evidence="2" id="KW-0472">Membrane</keyword>
<feature type="region of interest" description="Disordered" evidence="1">
    <location>
        <begin position="70"/>
        <end position="133"/>
    </location>
</feature>
<evidence type="ECO:0008006" key="5">
    <source>
        <dbReference type="Google" id="ProtNLM"/>
    </source>
</evidence>
<feature type="compositionally biased region" description="Pro residues" evidence="1">
    <location>
        <begin position="123"/>
        <end position="133"/>
    </location>
</feature>
<keyword evidence="2" id="KW-1133">Transmembrane helix</keyword>